<gene>
    <name evidence="8" type="ORF">SAMN04487974_101692</name>
</gene>
<evidence type="ECO:0000313" key="8">
    <source>
        <dbReference type="EMBL" id="SDG25866.1"/>
    </source>
</evidence>
<feature type="domain" description="Lipopolysaccharide assembly protein A" evidence="7">
    <location>
        <begin position="46"/>
        <end position="94"/>
    </location>
</feature>
<evidence type="ECO:0000313" key="9">
    <source>
        <dbReference type="Proteomes" id="UP000199495"/>
    </source>
</evidence>
<dbReference type="OrthoDB" id="7868067at2"/>
<dbReference type="Pfam" id="PF06305">
    <property type="entry name" value="LapA_dom"/>
    <property type="match status" value="1"/>
</dbReference>
<keyword evidence="9" id="KW-1185">Reference proteome</keyword>
<evidence type="ECO:0000256" key="2">
    <source>
        <dbReference type="ARBA" id="ARBA00022692"/>
    </source>
</evidence>
<proteinExistence type="predicted"/>
<dbReference type="GO" id="GO:0005886">
    <property type="term" value="C:plasma membrane"/>
    <property type="evidence" value="ECO:0007669"/>
    <property type="project" value="InterPro"/>
</dbReference>
<dbReference type="AlphaFoldDB" id="A0A1G7SRY7"/>
<feature type="region of interest" description="Disordered" evidence="5">
    <location>
        <begin position="81"/>
        <end position="116"/>
    </location>
</feature>
<keyword evidence="2 6" id="KW-0812">Transmembrane</keyword>
<evidence type="ECO:0000259" key="7">
    <source>
        <dbReference type="Pfam" id="PF06305"/>
    </source>
</evidence>
<evidence type="ECO:0000256" key="6">
    <source>
        <dbReference type="SAM" id="Phobius"/>
    </source>
</evidence>
<keyword evidence="4 6" id="KW-0472">Membrane</keyword>
<feature type="compositionally biased region" description="Basic and acidic residues" evidence="5">
    <location>
        <begin position="81"/>
        <end position="106"/>
    </location>
</feature>
<reference evidence="8 9" key="1">
    <citation type="submission" date="2016-10" db="EMBL/GenBank/DDBJ databases">
        <authorList>
            <person name="de Groot N.N."/>
        </authorList>
    </citation>
    <scope>NUCLEOTIDE SEQUENCE [LARGE SCALE GENOMIC DNA]</scope>
    <source>
        <strain evidence="8 9">CGMCC 1.10267</strain>
    </source>
</reference>
<dbReference type="RefSeq" id="WP_090591497.1">
    <property type="nucleotide sequence ID" value="NZ_FNCS01000001.1"/>
</dbReference>
<evidence type="ECO:0000256" key="1">
    <source>
        <dbReference type="ARBA" id="ARBA00022475"/>
    </source>
</evidence>
<accession>A0A1G7SRY7</accession>
<keyword evidence="3 6" id="KW-1133">Transmembrane helix</keyword>
<dbReference type="STRING" id="440168.SAMN04487974_101692"/>
<evidence type="ECO:0000256" key="3">
    <source>
        <dbReference type="ARBA" id="ARBA00022989"/>
    </source>
</evidence>
<keyword evidence="1" id="KW-1003">Cell membrane</keyword>
<evidence type="ECO:0000256" key="5">
    <source>
        <dbReference type="SAM" id="MobiDB-lite"/>
    </source>
</evidence>
<evidence type="ECO:0000256" key="4">
    <source>
        <dbReference type="ARBA" id="ARBA00023136"/>
    </source>
</evidence>
<dbReference type="InterPro" id="IPR010445">
    <property type="entry name" value="LapA_dom"/>
</dbReference>
<dbReference type="Proteomes" id="UP000199495">
    <property type="component" value="Unassembled WGS sequence"/>
</dbReference>
<protein>
    <submittedName>
        <fullName evidence="8">Uncharacterized integral membrane protein</fullName>
    </submittedName>
</protein>
<dbReference type="EMBL" id="FNCS01000001">
    <property type="protein sequence ID" value="SDG25866.1"/>
    <property type="molecule type" value="Genomic_DNA"/>
</dbReference>
<feature type="transmembrane region" description="Helical" evidence="6">
    <location>
        <begin position="50"/>
        <end position="72"/>
    </location>
</feature>
<organism evidence="8 9">
    <name type="scientific">Pelagibacterium luteolum</name>
    <dbReference type="NCBI Taxonomy" id="440168"/>
    <lineage>
        <taxon>Bacteria</taxon>
        <taxon>Pseudomonadati</taxon>
        <taxon>Pseudomonadota</taxon>
        <taxon>Alphaproteobacteria</taxon>
        <taxon>Hyphomicrobiales</taxon>
        <taxon>Devosiaceae</taxon>
        <taxon>Pelagibacterium</taxon>
    </lineage>
</organism>
<sequence>MRKRIVGWLVLVPLCLVILVFALANRHQVAVNFNPLVGVDATAPGVGMPLFLVIYAVLFFGISLGGLAVWFTQSGHRREEKRLRRDNEKLRTDLDKARRAPARQDDPAMLAADELA</sequence>
<name>A0A1G7SRY7_9HYPH</name>